<dbReference type="EMBL" id="CP069114">
    <property type="protein sequence ID" value="QSS64637.1"/>
    <property type="molecule type" value="Genomic_DNA"/>
</dbReference>
<feature type="region of interest" description="Disordered" evidence="1">
    <location>
        <begin position="1"/>
        <end position="35"/>
    </location>
</feature>
<feature type="region of interest" description="Disordered" evidence="1">
    <location>
        <begin position="103"/>
        <end position="140"/>
    </location>
</feature>
<dbReference type="Proteomes" id="UP000663671">
    <property type="component" value="Chromosome 1"/>
</dbReference>
<evidence type="ECO:0000256" key="1">
    <source>
        <dbReference type="SAM" id="MobiDB-lite"/>
    </source>
</evidence>
<accession>A0A8A1MKP3</accession>
<evidence type="ECO:0000313" key="2">
    <source>
        <dbReference type="EMBL" id="QSS64637.1"/>
    </source>
</evidence>
<organism evidence="2 3">
    <name type="scientific">Ajellomyces capsulatus</name>
    <name type="common">Darling's disease fungus</name>
    <name type="synonym">Histoplasma capsulatum</name>
    <dbReference type="NCBI Taxonomy" id="5037"/>
    <lineage>
        <taxon>Eukaryota</taxon>
        <taxon>Fungi</taxon>
        <taxon>Dikarya</taxon>
        <taxon>Ascomycota</taxon>
        <taxon>Pezizomycotina</taxon>
        <taxon>Eurotiomycetes</taxon>
        <taxon>Eurotiomycetidae</taxon>
        <taxon>Onygenales</taxon>
        <taxon>Ajellomycetaceae</taxon>
        <taxon>Histoplasma</taxon>
    </lineage>
</organism>
<sequence>MSRLPPSPPPEPALPEGQSSHSSEPVPLDAEIRTTPIHHLLPEIRVPSDPLPAHRYHPITCTPLDAVEYRAQLQSLRKEYSTSVAAVKGQEEMAREIRRRMKEAEEKRENLHKLMKRKTEERETERRVFQKIKREREGKA</sequence>
<dbReference type="OrthoDB" id="4161285at2759"/>
<protein>
    <submittedName>
        <fullName evidence="2">Uncharacterized protein</fullName>
    </submittedName>
</protein>
<name>A0A8A1MKP3_AJECA</name>
<dbReference type="AlphaFoldDB" id="A0A8A1MKP3"/>
<feature type="compositionally biased region" description="Pro residues" evidence="1">
    <location>
        <begin position="1"/>
        <end position="13"/>
    </location>
</feature>
<proteinExistence type="predicted"/>
<gene>
    <name evidence="2" type="ORF">I7I51_01706</name>
</gene>
<reference evidence="2" key="1">
    <citation type="submission" date="2021-01" db="EMBL/GenBank/DDBJ databases">
        <title>Chromosome-level genome assembly of a human fungal pathogen reveals clustering of transcriptionally co-regulated genes.</title>
        <authorList>
            <person name="Voorhies M."/>
            <person name="Cohen S."/>
            <person name="Shea T.P."/>
            <person name="Petrus S."/>
            <person name="Munoz J.F."/>
            <person name="Poplawski S."/>
            <person name="Goldman W.E."/>
            <person name="Michael T."/>
            <person name="Cuomo C.A."/>
            <person name="Sil A."/>
            <person name="Beyhan S."/>
        </authorList>
    </citation>
    <scope>NUCLEOTIDE SEQUENCE</scope>
    <source>
        <strain evidence="2">WU24</strain>
    </source>
</reference>
<dbReference type="VEuPathDB" id="FungiDB:I7I51_01706"/>
<evidence type="ECO:0000313" key="3">
    <source>
        <dbReference type="Proteomes" id="UP000663671"/>
    </source>
</evidence>